<protein>
    <submittedName>
        <fullName evidence="1">Uncharacterized protein</fullName>
    </submittedName>
</protein>
<dbReference type="VEuPathDB" id="VectorBase:ACHR014174"/>
<dbReference type="AlphaFoldDB" id="A0A182KI82"/>
<evidence type="ECO:0000313" key="1">
    <source>
        <dbReference type="EnsemblMetazoa" id="ACHR014174-PA"/>
    </source>
</evidence>
<proteinExistence type="predicted"/>
<evidence type="ECO:0000313" key="2">
    <source>
        <dbReference type="Proteomes" id="UP000075881"/>
    </source>
</evidence>
<dbReference type="Proteomes" id="UP000075881">
    <property type="component" value="Unassembled WGS sequence"/>
</dbReference>
<organism evidence="1 2">
    <name type="scientific">Anopheles christyi</name>
    <dbReference type="NCBI Taxonomy" id="43041"/>
    <lineage>
        <taxon>Eukaryota</taxon>
        <taxon>Metazoa</taxon>
        <taxon>Ecdysozoa</taxon>
        <taxon>Arthropoda</taxon>
        <taxon>Hexapoda</taxon>
        <taxon>Insecta</taxon>
        <taxon>Pterygota</taxon>
        <taxon>Neoptera</taxon>
        <taxon>Endopterygota</taxon>
        <taxon>Diptera</taxon>
        <taxon>Nematocera</taxon>
        <taxon>Culicoidea</taxon>
        <taxon>Culicidae</taxon>
        <taxon>Anophelinae</taxon>
        <taxon>Anopheles</taxon>
    </lineage>
</organism>
<reference evidence="1" key="2">
    <citation type="submission" date="2020-05" db="UniProtKB">
        <authorList>
            <consortium name="EnsemblMetazoa"/>
        </authorList>
    </citation>
    <scope>IDENTIFICATION</scope>
    <source>
        <strain evidence="1">ACHKN1017</strain>
    </source>
</reference>
<keyword evidence="2" id="KW-1185">Reference proteome</keyword>
<reference evidence="2" key="1">
    <citation type="submission" date="2013-03" db="EMBL/GenBank/DDBJ databases">
        <title>The Genome Sequence of Anopheles christyi ACHKN1017.</title>
        <authorList>
            <consortium name="The Broad Institute Genomics Platform"/>
            <person name="Neafsey D.E."/>
            <person name="Besansky N."/>
            <person name="Walker B."/>
            <person name="Young S.K."/>
            <person name="Zeng Q."/>
            <person name="Gargeya S."/>
            <person name="Fitzgerald M."/>
            <person name="Haas B."/>
            <person name="Abouelleil A."/>
            <person name="Allen A.W."/>
            <person name="Alvarado L."/>
            <person name="Arachchi H.M."/>
            <person name="Berlin A.M."/>
            <person name="Chapman S.B."/>
            <person name="Gainer-Dewar J."/>
            <person name="Goldberg J."/>
            <person name="Griggs A."/>
            <person name="Gujja S."/>
            <person name="Hansen M."/>
            <person name="Howarth C."/>
            <person name="Imamovic A."/>
            <person name="Ireland A."/>
            <person name="Larimer J."/>
            <person name="McCowan C."/>
            <person name="Murphy C."/>
            <person name="Pearson M."/>
            <person name="Poon T.W."/>
            <person name="Priest M."/>
            <person name="Roberts A."/>
            <person name="Saif S."/>
            <person name="Shea T."/>
            <person name="Sisk P."/>
            <person name="Sykes S."/>
            <person name="Wortman J."/>
            <person name="Nusbaum C."/>
            <person name="Birren B."/>
        </authorList>
    </citation>
    <scope>NUCLEOTIDE SEQUENCE [LARGE SCALE GENOMIC DNA]</scope>
    <source>
        <strain evidence="2">ACHKN1017</strain>
    </source>
</reference>
<accession>A0A182KI82</accession>
<sequence>MCSSASGANPKHSFDEAMMPATNVPWLTPSSSVFSFVQFVRSLMRLKWGCDLARPVSNTATFTPCPVMPIPHNTSALSRAVIWRGIARSNRRFVCRFGDCGGGGGGGADCPKASSSVVSRRFWMNSIKSFVSGSSRSSSGSGCSISSSSSSASWRAALASSSDWRRGTYFSARWTIRCGEMLLMEGCVRSSANPSSANSIASSSVSTSKSLGKSCAGLFRGKMRHFCTLDPFRAD</sequence>
<name>A0A182KI82_9DIPT</name>
<dbReference type="EnsemblMetazoa" id="ACHR014174-RA">
    <property type="protein sequence ID" value="ACHR014174-PA"/>
    <property type="gene ID" value="ACHR014174"/>
</dbReference>